<accession>A0A9D1RFI5</accession>
<dbReference type="SMART" id="SM01002">
    <property type="entry name" value="AlaDh_PNT_C"/>
    <property type="match status" value="1"/>
</dbReference>
<comment type="caution">
    <text evidence="4">The sequence shown here is derived from an EMBL/GenBank/DDBJ whole genome shotgun (WGS) entry which is preliminary data.</text>
</comment>
<dbReference type="GO" id="GO:0005886">
    <property type="term" value="C:plasma membrane"/>
    <property type="evidence" value="ECO:0007669"/>
    <property type="project" value="TreeGrafter"/>
</dbReference>
<proteinExistence type="predicted"/>
<dbReference type="Pfam" id="PF01262">
    <property type="entry name" value="AlaDh_PNT_C"/>
    <property type="match status" value="1"/>
</dbReference>
<dbReference type="PANTHER" id="PTHR42795:SF1">
    <property type="entry name" value="ALANINE DEHYDROGENASE"/>
    <property type="match status" value="1"/>
</dbReference>
<name>A0A9D1RFI5_9BACT</name>
<dbReference type="SUPFAM" id="SSF51735">
    <property type="entry name" value="NAD(P)-binding Rossmann-fold domains"/>
    <property type="match status" value="1"/>
</dbReference>
<dbReference type="SMART" id="SM01003">
    <property type="entry name" value="AlaDh_PNT_N"/>
    <property type="match status" value="1"/>
</dbReference>
<evidence type="ECO:0008006" key="6">
    <source>
        <dbReference type="Google" id="ProtNLM"/>
    </source>
</evidence>
<dbReference type="InterPro" id="IPR007886">
    <property type="entry name" value="AlaDH/PNT_N"/>
</dbReference>
<keyword evidence="1" id="KW-0560">Oxidoreductase</keyword>
<evidence type="ECO:0000313" key="4">
    <source>
        <dbReference type="EMBL" id="HIW87321.1"/>
    </source>
</evidence>
<dbReference type="InterPro" id="IPR036291">
    <property type="entry name" value="NAD(P)-bd_dom_sf"/>
</dbReference>
<dbReference type="EMBL" id="DXGG01000119">
    <property type="protein sequence ID" value="HIW87321.1"/>
    <property type="molecule type" value="Genomic_DNA"/>
</dbReference>
<dbReference type="Proteomes" id="UP000824267">
    <property type="component" value="Unassembled WGS sequence"/>
</dbReference>
<dbReference type="GO" id="GO:0006524">
    <property type="term" value="P:alanine catabolic process"/>
    <property type="evidence" value="ECO:0007669"/>
    <property type="project" value="TreeGrafter"/>
</dbReference>
<dbReference type="InterPro" id="IPR007698">
    <property type="entry name" value="AlaDH/PNT_NAD(H)-bd"/>
</dbReference>
<protein>
    <recommendedName>
        <fullName evidence="6">N(5)-(Carboxyethyl)ornithine synthase</fullName>
    </recommendedName>
</protein>
<dbReference type="Pfam" id="PF05222">
    <property type="entry name" value="AlaDh_PNT_N"/>
    <property type="match status" value="1"/>
</dbReference>
<evidence type="ECO:0000313" key="5">
    <source>
        <dbReference type="Proteomes" id="UP000824267"/>
    </source>
</evidence>
<dbReference type="GO" id="GO:0000286">
    <property type="term" value="F:alanine dehydrogenase activity"/>
    <property type="evidence" value="ECO:0007669"/>
    <property type="project" value="TreeGrafter"/>
</dbReference>
<reference evidence="4" key="1">
    <citation type="journal article" date="2021" name="PeerJ">
        <title>Extensive microbial diversity within the chicken gut microbiome revealed by metagenomics and culture.</title>
        <authorList>
            <person name="Gilroy R."/>
            <person name="Ravi A."/>
            <person name="Getino M."/>
            <person name="Pursley I."/>
            <person name="Horton D.L."/>
            <person name="Alikhan N.F."/>
            <person name="Baker D."/>
            <person name="Gharbi K."/>
            <person name="Hall N."/>
            <person name="Watson M."/>
            <person name="Adriaenssens E.M."/>
            <person name="Foster-Nyarko E."/>
            <person name="Jarju S."/>
            <person name="Secka A."/>
            <person name="Antonio M."/>
            <person name="Oren A."/>
            <person name="Chaudhuri R.R."/>
            <person name="La Ragione R."/>
            <person name="Hildebrand F."/>
            <person name="Pallen M.J."/>
        </authorList>
    </citation>
    <scope>NUCLEOTIDE SEQUENCE</scope>
    <source>
        <strain evidence="4">Gambia16-930</strain>
    </source>
</reference>
<reference evidence="4" key="2">
    <citation type="submission" date="2021-04" db="EMBL/GenBank/DDBJ databases">
        <authorList>
            <person name="Gilroy R."/>
        </authorList>
    </citation>
    <scope>NUCLEOTIDE SEQUENCE</scope>
    <source>
        <strain evidence="4">Gambia16-930</strain>
    </source>
</reference>
<dbReference type="AlphaFoldDB" id="A0A9D1RFI5"/>
<feature type="domain" description="Alanine dehydrogenase/pyridine nucleotide transhydrogenase NAD(H)-binding" evidence="2">
    <location>
        <begin position="152"/>
        <end position="274"/>
    </location>
</feature>
<evidence type="ECO:0000259" key="3">
    <source>
        <dbReference type="SMART" id="SM01003"/>
    </source>
</evidence>
<evidence type="ECO:0000259" key="2">
    <source>
        <dbReference type="SMART" id="SM01002"/>
    </source>
</evidence>
<dbReference type="PANTHER" id="PTHR42795">
    <property type="entry name" value="ALANINE DEHYDROGENASE"/>
    <property type="match status" value="1"/>
</dbReference>
<gene>
    <name evidence="4" type="ORF">IAC47_03495</name>
</gene>
<sequence>MKLGFVKPTYPGEQRVALLPEHITEDYENELVIENGFGSTLSISDKEYENKGCKIDTRENIFKDCDVVFCLKLLQPSDYDLLRDGQMIIGWTHPTGSGTAFYQNVALKKHLKIVDVDNIYPTIHQGDKHISIPFISKNFIWKNSFYAGVASVQHALLHFGLLPNSSTKVAVLANGSVSQGAYNYISKYNVDIRMFYRKTMQEFYDTIREYDIIINGIEVDGSVKHIITKDDLKKVKKGCLLIDSAADAGNAIEGTHYTSIADPMYEEDGLFFYEVNNAPSLLYRVTSYEISKSFSEWVYKKNVKRFLDLI</sequence>
<dbReference type="SUPFAM" id="SSF52283">
    <property type="entry name" value="Formate/glycerate dehydrogenase catalytic domain-like"/>
    <property type="match status" value="1"/>
</dbReference>
<organism evidence="4 5">
    <name type="scientific">Candidatus Onthomorpha intestinigallinarum</name>
    <dbReference type="NCBI Taxonomy" id="2840880"/>
    <lineage>
        <taxon>Bacteria</taxon>
        <taxon>Pseudomonadati</taxon>
        <taxon>Bacteroidota</taxon>
        <taxon>Bacteroidia</taxon>
        <taxon>Bacteroidales</taxon>
        <taxon>Candidatus Onthomorpha</taxon>
    </lineage>
</organism>
<evidence type="ECO:0000256" key="1">
    <source>
        <dbReference type="ARBA" id="ARBA00023002"/>
    </source>
</evidence>
<dbReference type="Gene3D" id="3.40.50.720">
    <property type="entry name" value="NAD(P)-binding Rossmann-like Domain"/>
    <property type="match status" value="3"/>
</dbReference>
<feature type="domain" description="Alanine dehydrogenase/pyridine nucleotide transhydrogenase N-terminal" evidence="3">
    <location>
        <begin position="4"/>
        <end position="106"/>
    </location>
</feature>